<dbReference type="Gene3D" id="3.30.160.250">
    <property type="match status" value="1"/>
</dbReference>
<dbReference type="InterPro" id="IPR051404">
    <property type="entry name" value="TA_system_antitoxin"/>
</dbReference>
<reference evidence="1 2" key="1">
    <citation type="journal article" date="2016" name="Nat. Commun.">
        <title>Thousands of microbial genomes shed light on interconnected biogeochemical processes in an aquifer system.</title>
        <authorList>
            <person name="Anantharaman K."/>
            <person name="Brown C.T."/>
            <person name="Hug L.A."/>
            <person name="Sharon I."/>
            <person name="Castelle C.J."/>
            <person name="Probst A.J."/>
            <person name="Thomas B.C."/>
            <person name="Singh A."/>
            <person name="Wilkins M.J."/>
            <person name="Karaoz U."/>
            <person name="Brodie E.L."/>
            <person name="Williams K.H."/>
            <person name="Hubbard S.S."/>
            <person name="Banfield J.F."/>
        </authorList>
    </citation>
    <scope>NUCLEOTIDE SEQUENCE [LARGE SCALE GENOMIC DNA]</scope>
</reference>
<dbReference type="SUPFAM" id="SSF143100">
    <property type="entry name" value="TTHA1013/TTHA0281-like"/>
    <property type="match status" value="1"/>
</dbReference>
<protein>
    <recommendedName>
        <fullName evidence="3">HicB-like antitoxin of toxin-antitoxin system domain-containing protein</fullName>
    </recommendedName>
</protein>
<evidence type="ECO:0000313" key="1">
    <source>
        <dbReference type="EMBL" id="OGN09072.1"/>
    </source>
</evidence>
<dbReference type="InterPro" id="IPR035069">
    <property type="entry name" value="TTHA1013/TTHA0281-like"/>
</dbReference>
<dbReference type="PANTHER" id="PTHR34504">
    <property type="entry name" value="ANTITOXIN HICB"/>
    <property type="match status" value="1"/>
</dbReference>
<evidence type="ECO:0008006" key="3">
    <source>
        <dbReference type="Google" id="ProtNLM"/>
    </source>
</evidence>
<proteinExistence type="predicted"/>
<organism evidence="1 2">
    <name type="scientific">Candidatus Yanofskybacteria bacterium RIFCSPHIGHO2_02_FULL_41_11</name>
    <dbReference type="NCBI Taxonomy" id="1802675"/>
    <lineage>
        <taxon>Bacteria</taxon>
        <taxon>Candidatus Yanofskyibacteriota</taxon>
    </lineage>
</organism>
<accession>A0A1F8F7F5</accession>
<evidence type="ECO:0000313" key="2">
    <source>
        <dbReference type="Proteomes" id="UP000177167"/>
    </source>
</evidence>
<dbReference type="PANTHER" id="PTHR34504:SF2">
    <property type="entry name" value="UPF0150 PROTEIN SSL0259"/>
    <property type="match status" value="1"/>
</dbReference>
<name>A0A1F8F7F5_9BACT</name>
<comment type="caution">
    <text evidence="1">The sequence shown here is derived from an EMBL/GenBank/DDBJ whole genome shotgun (WGS) entry which is preliminary data.</text>
</comment>
<sequence>MKKVFKSNYKIFPIVVEPAEEGGYFAYTEILQGAHAEGETIGEAIDNIKDVIEKHLVVRKKYGDNIGGLEVLNEPKITIPLPMVSK</sequence>
<dbReference type="Proteomes" id="UP000177167">
    <property type="component" value="Unassembled WGS sequence"/>
</dbReference>
<dbReference type="AlphaFoldDB" id="A0A1F8F7F5"/>
<dbReference type="EMBL" id="MGJP01000045">
    <property type="protein sequence ID" value="OGN09072.1"/>
    <property type="molecule type" value="Genomic_DNA"/>
</dbReference>
<gene>
    <name evidence="1" type="ORF">A3J46_06165</name>
</gene>